<accession>A0A0E9V214</accession>
<organism evidence="1">
    <name type="scientific">Anguilla anguilla</name>
    <name type="common">European freshwater eel</name>
    <name type="synonym">Muraena anguilla</name>
    <dbReference type="NCBI Taxonomy" id="7936"/>
    <lineage>
        <taxon>Eukaryota</taxon>
        <taxon>Metazoa</taxon>
        <taxon>Chordata</taxon>
        <taxon>Craniata</taxon>
        <taxon>Vertebrata</taxon>
        <taxon>Euteleostomi</taxon>
        <taxon>Actinopterygii</taxon>
        <taxon>Neopterygii</taxon>
        <taxon>Teleostei</taxon>
        <taxon>Anguilliformes</taxon>
        <taxon>Anguillidae</taxon>
        <taxon>Anguilla</taxon>
    </lineage>
</organism>
<evidence type="ECO:0000313" key="1">
    <source>
        <dbReference type="EMBL" id="JAH71263.1"/>
    </source>
</evidence>
<protein>
    <submittedName>
        <fullName evidence="1">Uncharacterized protein</fullName>
    </submittedName>
</protein>
<dbReference type="EMBL" id="GBXM01037314">
    <property type="protein sequence ID" value="JAH71263.1"/>
    <property type="molecule type" value="Transcribed_RNA"/>
</dbReference>
<reference evidence="1" key="1">
    <citation type="submission" date="2014-11" db="EMBL/GenBank/DDBJ databases">
        <authorList>
            <person name="Amaro Gonzalez C."/>
        </authorList>
    </citation>
    <scope>NUCLEOTIDE SEQUENCE</scope>
</reference>
<sequence>MCHRDILHKLCSCAVLLTVTSTLTRTHNFTGKMCY</sequence>
<dbReference type="AlphaFoldDB" id="A0A0E9V214"/>
<name>A0A0E9V214_ANGAN</name>
<proteinExistence type="predicted"/>
<reference evidence="1" key="2">
    <citation type="journal article" date="2015" name="Fish Shellfish Immunol.">
        <title>Early steps in the European eel (Anguilla anguilla)-Vibrio vulnificus interaction in the gills: Role of the RtxA13 toxin.</title>
        <authorList>
            <person name="Callol A."/>
            <person name="Pajuelo D."/>
            <person name="Ebbesson L."/>
            <person name="Teles M."/>
            <person name="MacKenzie S."/>
            <person name="Amaro C."/>
        </authorList>
    </citation>
    <scope>NUCLEOTIDE SEQUENCE</scope>
</reference>